<name>A0ABQ8T1T9_PERAM</name>
<dbReference type="PANTHER" id="PTHR47326">
    <property type="entry name" value="TRANSPOSABLE ELEMENT TC3 TRANSPOSASE-LIKE PROTEIN"/>
    <property type="match status" value="1"/>
</dbReference>
<protein>
    <recommendedName>
        <fullName evidence="1">DUF4817 domain-containing protein</fullName>
    </recommendedName>
</protein>
<evidence type="ECO:0000259" key="1">
    <source>
        <dbReference type="Pfam" id="PF16087"/>
    </source>
</evidence>
<sequence length="267" mass="31851">MAVQLSFDERKWILKCYWKVENVVEVQRRWKVEFGTQQTTRLTITSIRDKFEVDGTVQDVLKRRCERKRSSTDNESVDAVIQAFAQSPNKSMRQCSREICMSRSSVHRILRSQKWKPYIPRLLHALNEDDPDRLLEFCEWFLNMCDEREDFQDLIVWSDEAIFKLKGKINRHNCLSEIGNNPVQLRKYGHMRRETSQALWSSDAAVYEYLELYVKYSTVHGTARRSTYLNANDLGRDRTRNLEHRRPALYRLRYQGRLHEGIKDLVK</sequence>
<comment type="caution">
    <text evidence="2">The sequence shown here is derived from an EMBL/GenBank/DDBJ whole genome shotgun (WGS) entry which is preliminary data.</text>
</comment>
<proteinExistence type="predicted"/>
<dbReference type="InterPro" id="IPR036397">
    <property type="entry name" value="RNaseH_sf"/>
</dbReference>
<evidence type="ECO:0000313" key="3">
    <source>
        <dbReference type="Proteomes" id="UP001148838"/>
    </source>
</evidence>
<gene>
    <name evidence="2" type="ORF">ANN_08026</name>
</gene>
<dbReference type="Proteomes" id="UP001148838">
    <property type="component" value="Unassembled WGS sequence"/>
</dbReference>
<dbReference type="Pfam" id="PF16087">
    <property type="entry name" value="DUF4817"/>
    <property type="match status" value="1"/>
</dbReference>
<accession>A0ABQ8T1T9</accession>
<organism evidence="2 3">
    <name type="scientific">Periplaneta americana</name>
    <name type="common">American cockroach</name>
    <name type="synonym">Blatta americana</name>
    <dbReference type="NCBI Taxonomy" id="6978"/>
    <lineage>
        <taxon>Eukaryota</taxon>
        <taxon>Metazoa</taxon>
        <taxon>Ecdysozoa</taxon>
        <taxon>Arthropoda</taxon>
        <taxon>Hexapoda</taxon>
        <taxon>Insecta</taxon>
        <taxon>Pterygota</taxon>
        <taxon>Neoptera</taxon>
        <taxon>Polyneoptera</taxon>
        <taxon>Dictyoptera</taxon>
        <taxon>Blattodea</taxon>
        <taxon>Blattoidea</taxon>
        <taxon>Blattidae</taxon>
        <taxon>Blattinae</taxon>
        <taxon>Periplaneta</taxon>
    </lineage>
</organism>
<reference evidence="2 3" key="1">
    <citation type="journal article" date="2022" name="Allergy">
        <title>Genome assembly and annotation of Periplaneta americana reveal a comprehensive cockroach allergen profile.</title>
        <authorList>
            <person name="Wang L."/>
            <person name="Xiong Q."/>
            <person name="Saelim N."/>
            <person name="Wang L."/>
            <person name="Nong W."/>
            <person name="Wan A.T."/>
            <person name="Shi M."/>
            <person name="Liu X."/>
            <person name="Cao Q."/>
            <person name="Hui J.H.L."/>
            <person name="Sookrung N."/>
            <person name="Leung T.F."/>
            <person name="Tungtrongchitr A."/>
            <person name="Tsui S.K.W."/>
        </authorList>
    </citation>
    <scope>NUCLEOTIDE SEQUENCE [LARGE SCALE GENOMIC DNA]</scope>
    <source>
        <strain evidence="2">PWHHKU_190912</strain>
    </source>
</reference>
<feature type="domain" description="DUF4817" evidence="1">
    <location>
        <begin position="6"/>
        <end position="58"/>
    </location>
</feature>
<dbReference type="InterPro" id="IPR032135">
    <property type="entry name" value="DUF4817"/>
</dbReference>
<dbReference type="PANTHER" id="PTHR47326:SF1">
    <property type="entry name" value="HTH PSQ-TYPE DOMAIN-CONTAINING PROTEIN"/>
    <property type="match status" value="1"/>
</dbReference>
<evidence type="ECO:0000313" key="2">
    <source>
        <dbReference type="EMBL" id="KAJ4439897.1"/>
    </source>
</evidence>
<keyword evidence="3" id="KW-1185">Reference proteome</keyword>
<dbReference type="EMBL" id="JAJSOF020000017">
    <property type="protein sequence ID" value="KAJ4439897.1"/>
    <property type="molecule type" value="Genomic_DNA"/>
</dbReference>
<dbReference type="Gene3D" id="3.30.420.10">
    <property type="entry name" value="Ribonuclease H-like superfamily/Ribonuclease H"/>
    <property type="match status" value="1"/>
</dbReference>